<sequence length="135" mass="14654">MELTVSLETICRLIVRARELEAQVPAIQADEEEDPTDVDDEFAVLEDESNEAVEDEVFASLDDLGDEEIAEVLALAWIGRGTYDASEWDDAIEAASDPDSEEPIDQLLEMASLAAYLEAGLAAFDLSCDGIGQVD</sequence>
<evidence type="ECO:0000313" key="2">
    <source>
        <dbReference type="Proteomes" id="UP000244162"/>
    </source>
</evidence>
<protein>
    <recommendedName>
        <fullName evidence="3">DUF3775 domain-containing protein</fullName>
    </recommendedName>
</protein>
<reference evidence="1 2" key="1">
    <citation type="submission" date="2017-09" db="EMBL/GenBank/DDBJ databases">
        <title>Sphingomonas panjinensis sp.nov., isolated from oil-contaminated soil.</title>
        <authorList>
            <person name="Wang L."/>
            <person name="Chen L."/>
        </authorList>
    </citation>
    <scope>NUCLEOTIDE SEQUENCE [LARGE SCALE GENOMIC DNA]</scope>
    <source>
        <strain evidence="1 2">FW-11</strain>
    </source>
</reference>
<dbReference type="RefSeq" id="WP_107968482.1">
    <property type="nucleotide sequence ID" value="NZ_NWBU01000010.1"/>
</dbReference>
<comment type="caution">
    <text evidence="1">The sequence shown here is derived from an EMBL/GenBank/DDBJ whole genome shotgun (WGS) entry which is preliminary data.</text>
</comment>
<keyword evidence="2" id="KW-1185">Reference proteome</keyword>
<evidence type="ECO:0000313" key="1">
    <source>
        <dbReference type="EMBL" id="PTQ10133.1"/>
    </source>
</evidence>
<accession>A0A2T5FWI6</accession>
<evidence type="ECO:0008006" key="3">
    <source>
        <dbReference type="Google" id="ProtNLM"/>
    </source>
</evidence>
<gene>
    <name evidence="1" type="ORF">CLG96_13475</name>
</gene>
<dbReference type="Pfam" id="PF12616">
    <property type="entry name" value="DUF3775"/>
    <property type="match status" value="1"/>
</dbReference>
<dbReference type="InterPro" id="IPR022254">
    <property type="entry name" value="DUF3775"/>
</dbReference>
<name>A0A2T5FWI6_9SPHN</name>
<organism evidence="1 2">
    <name type="scientific">Sphingomonas oleivorans</name>
    <dbReference type="NCBI Taxonomy" id="1735121"/>
    <lineage>
        <taxon>Bacteria</taxon>
        <taxon>Pseudomonadati</taxon>
        <taxon>Pseudomonadota</taxon>
        <taxon>Alphaproteobacteria</taxon>
        <taxon>Sphingomonadales</taxon>
        <taxon>Sphingomonadaceae</taxon>
        <taxon>Sphingomonas</taxon>
    </lineage>
</organism>
<dbReference type="AlphaFoldDB" id="A0A2T5FWI6"/>
<dbReference type="Proteomes" id="UP000244162">
    <property type="component" value="Unassembled WGS sequence"/>
</dbReference>
<dbReference type="OrthoDB" id="5641374at2"/>
<dbReference type="EMBL" id="NWBU01000010">
    <property type="protein sequence ID" value="PTQ10133.1"/>
    <property type="molecule type" value="Genomic_DNA"/>
</dbReference>
<proteinExistence type="predicted"/>